<reference evidence="2 3" key="1">
    <citation type="journal article" date="2023" name="Science">
        <title>Elucidation of the pathway for biosynthesis of saponin adjuvants from the soapbark tree.</title>
        <authorList>
            <person name="Reed J."/>
            <person name="Orme A."/>
            <person name="El-Demerdash A."/>
            <person name="Owen C."/>
            <person name="Martin L.B.B."/>
            <person name="Misra R.C."/>
            <person name="Kikuchi S."/>
            <person name="Rejzek M."/>
            <person name="Martin A.C."/>
            <person name="Harkess A."/>
            <person name="Leebens-Mack J."/>
            <person name="Louveau T."/>
            <person name="Stephenson M.J."/>
            <person name="Osbourn A."/>
        </authorList>
    </citation>
    <scope>NUCLEOTIDE SEQUENCE [LARGE SCALE GENOMIC DNA]</scope>
    <source>
        <strain evidence="2">S10</strain>
    </source>
</reference>
<dbReference type="EMBL" id="JARAOO010000001">
    <property type="protein sequence ID" value="KAJ7982667.1"/>
    <property type="molecule type" value="Genomic_DNA"/>
</dbReference>
<gene>
    <name evidence="2" type="ORF">O6P43_001764</name>
</gene>
<feature type="compositionally biased region" description="Basic and acidic residues" evidence="1">
    <location>
        <begin position="165"/>
        <end position="174"/>
    </location>
</feature>
<dbReference type="Proteomes" id="UP001163823">
    <property type="component" value="Chromosome 1"/>
</dbReference>
<name>A0AAD7QJP3_QUISA</name>
<keyword evidence="3" id="KW-1185">Reference proteome</keyword>
<feature type="compositionally biased region" description="Polar residues" evidence="1">
    <location>
        <begin position="86"/>
        <end position="99"/>
    </location>
</feature>
<feature type="region of interest" description="Disordered" evidence="1">
    <location>
        <begin position="86"/>
        <end position="119"/>
    </location>
</feature>
<sequence length="335" mass="38259">MVVHKNRQGHWNTSKEVDGLHIDVGIHHTRGNQKWKGTNQGTRFSVLNKETEDLEANILENYGDNIGPNLEFDNTKLVHGSNKINWQNEGNESSRNHNNWRVDFQPPTKENFVIGAKDGDDDIRRRRNIRNFSNQHETGSKNDARTLEDANMDVGLNDFTFRAGLDKNDTKDTNMDEPSSNGEMDLMGDQDVLAPPSVKKTNPYLWKTLCGIWPKVLSGILWTLGDENSVNFLIDPWVSGEGPLLSNALQVIDEDDQHESVNQFVNNQGNWDMDRLKQFLPHHVCQKIDALLPPCMDRGKDCLSWGSSNHGHFTIKEAYNFIARDNWDARNSLWI</sequence>
<organism evidence="2 3">
    <name type="scientific">Quillaja saponaria</name>
    <name type="common">Soap bark tree</name>
    <dbReference type="NCBI Taxonomy" id="32244"/>
    <lineage>
        <taxon>Eukaryota</taxon>
        <taxon>Viridiplantae</taxon>
        <taxon>Streptophyta</taxon>
        <taxon>Embryophyta</taxon>
        <taxon>Tracheophyta</taxon>
        <taxon>Spermatophyta</taxon>
        <taxon>Magnoliopsida</taxon>
        <taxon>eudicotyledons</taxon>
        <taxon>Gunneridae</taxon>
        <taxon>Pentapetalae</taxon>
        <taxon>rosids</taxon>
        <taxon>fabids</taxon>
        <taxon>Fabales</taxon>
        <taxon>Quillajaceae</taxon>
        <taxon>Quillaja</taxon>
    </lineage>
</organism>
<accession>A0AAD7QJP3</accession>
<feature type="region of interest" description="Disordered" evidence="1">
    <location>
        <begin position="165"/>
        <end position="190"/>
    </location>
</feature>
<protein>
    <submittedName>
        <fullName evidence="2">Ribonuclease H</fullName>
    </submittedName>
</protein>
<dbReference type="KEGG" id="qsa:O6P43_001764"/>
<evidence type="ECO:0000256" key="1">
    <source>
        <dbReference type="SAM" id="MobiDB-lite"/>
    </source>
</evidence>
<evidence type="ECO:0000313" key="2">
    <source>
        <dbReference type="EMBL" id="KAJ7982667.1"/>
    </source>
</evidence>
<comment type="caution">
    <text evidence="2">The sequence shown here is derived from an EMBL/GenBank/DDBJ whole genome shotgun (WGS) entry which is preliminary data.</text>
</comment>
<dbReference type="AlphaFoldDB" id="A0AAD7QJP3"/>
<evidence type="ECO:0000313" key="3">
    <source>
        <dbReference type="Proteomes" id="UP001163823"/>
    </source>
</evidence>
<proteinExistence type="predicted"/>